<keyword evidence="4" id="KW-0732">Signal</keyword>
<dbReference type="InterPro" id="IPR051238">
    <property type="entry name" value="GDSL_esterase/lipase"/>
</dbReference>
<keyword evidence="5" id="KW-0378">Hydrolase</keyword>
<dbReference type="Proteomes" id="UP001605036">
    <property type="component" value="Unassembled WGS sequence"/>
</dbReference>
<reference evidence="7 8" key="1">
    <citation type="submission" date="2024-09" db="EMBL/GenBank/DDBJ databases">
        <title>Chromosome-scale assembly of Riccia fluitans.</title>
        <authorList>
            <person name="Paukszto L."/>
            <person name="Sawicki J."/>
            <person name="Karawczyk K."/>
            <person name="Piernik-Szablinska J."/>
            <person name="Szczecinska M."/>
            <person name="Mazdziarz M."/>
        </authorList>
    </citation>
    <scope>NUCLEOTIDE SEQUENCE [LARGE SCALE GENOMIC DNA]</scope>
    <source>
        <strain evidence="7">Rf_01</strain>
        <tissue evidence="7">Aerial parts of the thallus</tissue>
    </source>
</reference>
<evidence type="ECO:0000313" key="8">
    <source>
        <dbReference type="Proteomes" id="UP001605036"/>
    </source>
</evidence>
<dbReference type="Pfam" id="PF00657">
    <property type="entry name" value="Lipase_GDSL"/>
    <property type="match status" value="1"/>
</dbReference>
<dbReference type="GO" id="GO:0016787">
    <property type="term" value="F:hydrolase activity"/>
    <property type="evidence" value="ECO:0007669"/>
    <property type="project" value="UniProtKB-KW"/>
</dbReference>
<dbReference type="InterPro" id="IPR035669">
    <property type="entry name" value="SGNH_plant_lipase-like"/>
</dbReference>
<accession>A0ABD1Z2R5</accession>
<dbReference type="InterPro" id="IPR001087">
    <property type="entry name" value="GDSL"/>
</dbReference>
<evidence type="ECO:0000256" key="4">
    <source>
        <dbReference type="ARBA" id="ARBA00022729"/>
    </source>
</evidence>
<dbReference type="PANTHER" id="PTHR45650:SF4">
    <property type="entry name" value="GDSL-LIKE LIPASE_ACYLHYDROLASE FAMILY PROTEIN, EXPRESSED"/>
    <property type="match status" value="1"/>
</dbReference>
<keyword evidence="8" id="KW-1185">Reference proteome</keyword>
<evidence type="ECO:0000256" key="3">
    <source>
        <dbReference type="ARBA" id="ARBA00022525"/>
    </source>
</evidence>
<dbReference type="EMBL" id="JBHFFA010000002">
    <property type="protein sequence ID" value="KAL2641795.1"/>
    <property type="molecule type" value="Genomic_DNA"/>
</dbReference>
<gene>
    <name evidence="7" type="ORF">R1flu_009382</name>
</gene>
<keyword evidence="6" id="KW-0442">Lipid degradation</keyword>
<dbReference type="AlphaFoldDB" id="A0ABD1Z2R5"/>
<evidence type="ECO:0000313" key="7">
    <source>
        <dbReference type="EMBL" id="KAL2641795.1"/>
    </source>
</evidence>
<evidence type="ECO:0008006" key="9">
    <source>
        <dbReference type="Google" id="ProtNLM"/>
    </source>
</evidence>
<dbReference type="GO" id="GO:0016042">
    <property type="term" value="P:lipid catabolic process"/>
    <property type="evidence" value="ECO:0007669"/>
    <property type="project" value="UniProtKB-KW"/>
</dbReference>
<dbReference type="CDD" id="cd01837">
    <property type="entry name" value="SGNH_plant_lipase_like"/>
    <property type="match status" value="1"/>
</dbReference>
<evidence type="ECO:0000256" key="6">
    <source>
        <dbReference type="ARBA" id="ARBA00022963"/>
    </source>
</evidence>
<dbReference type="InterPro" id="IPR036514">
    <property type="entry name" value="SGNH_hydro_sf"/>
</dbReference>
<comment type="subcellular location">
    <subcellularLocation>
        <location evidence="1">Secreted</location>
    </subcellularLocation>
</comment>
<evidence type="ECO:0000256" key="5">
    <source>
        <dbReference type="ARBA" id="ARBA00022801"/>
    </source>
</evidence>
<dbReference type="SUPFAM" id="SSF52266">
    <property type="entry name" value="SGNH hydrolase"/>
    <property type="match status" value="1"/>
</dbReference>
<proteinExistence type="inferred from homology"/>
<protein>
    <recommendedName>
        <fullName evidence="9">GDSL esterase/lipase</fullName>
    </recommendedName>
</protein>
<dbReference type="PANTHER" id="PTHR45650">
    <property type="entry name" value="GDSL-LIKE LIPASE/ACYLHYDROLASE-RELATED"/>
    <property type="match status" value="1"/>
</dbReference>
<organism evidence="7 8">
    <name type="scientific">Riccia fluitans</name>
    <dbReference type="NCBI Taxonomy" id="41844"/>
    <lineage>
        <taxon>Eukaryota</taxon>
        <taxon>Viridiplantae</taxon>
        <taxon>Streptophyta</taxon>
        <taxon>Embryophyta</taxon>
        <taxon>Marchantiophyta</taxon>
        <taxon>Marchantiopsida</taxon>
        <taxon>Marchantiidae</taxon>
        <taxon>Marchantiales</taxon>
        <taxon>Ricciaceae</taxon>
        <taxon>Riccia</taxon>
    </lineage>
</organism>
<keyword evidence="6" id="KW-0443">Lipid metabolism</keyword>
<comment type="caution">
    <text evidence="7">The sequence shown here is derived from an EMBL/GenBank/DDBJ whole genome shotgun (WGS) entry which is preliminary data.</text>
</comment>
<dbReference type="Gene3D" id="3.40.50.1110">
    <property type="entry name" value="SGNH hydrolase"/>
    <property type="match status" value="1"/>
</dbReference>
<keyword evidence="3" id="KW-0964">Secreted</keyword>
<evidence type="ECO:0000256" key="2">
    <source>
        <dbReference type="ARBA" id="ARBA00008668"/>
    </source>
</evidence>
<name>A0ABD1Z2R5_9MARC</name>
<evidence type="ECO:0000256" key="1">
    <source>
        <dbReference type="ARBA" id="ARBA00004613"/>
    </source>
</evidence>
<dbReference type="GO" id="GO:0005576">
    <property type="term" value="C:extracellular region"/>
    <property type="evidence" value="ECO:0007669"/>
    <property type="project" value="UniProtKB-SubCell"/>
</dbReference>
<sequence>MLSTRNAISLGLCWVVGSAPESNGTSSPFRQTVPRGSVESAVTMESSLRKRLFAVICIVGVVNVTAQTIPSASFIFGDSLVDAGNNNYIPSLAKANSAPNGIDFPNGKATGRFCNGRHVPDIIGQTFNLPFAPVYLDPTTKGNAILKGVNYASGAAGILDDTGFTYLKVIPMDQQLTYFEDTRQQLISMLGQSATDELLANALFSVTMGSNDYLNNYFLPFSPRARLPQKVYQDIVINKFRGQLEKLYDLGARRIVIPSVGPIGCIPYQLTVKLRESGQCDPENSVIKAFNDAAKDLVQELNTKYGQPHFVLVNAYDKVYDMIRRKEAYGFETADTACCGGIGPYNGLIPCNPLKPLCANRRGSLFWDPYHPSDAANVYLAAQFVDGPDGYPMNIRQLVNHKFF</sequence>
<comment type="similarity">
    <text evidence="2">Belongs to the 'GDSL' lipolytic enzyme family.</text>
</comment>